<evidence type="ECO:0000313" key="1">
    <source>
        <dbReference type="EMBL" id="APU69959.1"/>
    </source>
</evidence>
<dbReference type="OrthoDB" id="9815326at2"/>
<protein>
    <submittedName>
        <fullName evidence="1">Uncharacterized protein</fullName>
    </submittedName>
</protein>
<dbReference type="RefSeq" id="WP_083645540.1">
    <property type="nucleotide sequence ID" value="NZ_AMRU01000004.1"/>
</dbReference>
<reference evidence="1 2" key="1">
    <citation type="submission" date="2016-07" db="EMBL/GenBank/DDBJ databases">
        <title>Multi-omics approach to identify versatile polysaccharide utilization systems of a marine flavobacterium Gramella flava.</title>
        <authorList>
            <person name="Tang K."/>
        </authorList>
    </citation>
    <scope>NUCLEOTIDE SEQUENCE [LARGE SCALE GENOMIC DNA]</scope>
    <source>
        <strain evidence="1 2">JLT2011</strain>
    </source>
</reference>
<dbReference type="Pfam" id="PF05013">
    <property type="entry name" value="FGase"/>
    <property type="match status" value="1"/>
</dbReference>
<gene>
    <name evidence="1" type="ORF">GRFL_3235</name>
</gene>
<dbReference type="STRING" id="1229726.GRFL_3235"/>
<sequence>MKLLLSCEHAFNTIPQPFESYFTAASEILDSHRGYDPGAYDLFRYLEPLSDFSIHQEIGRLLIETNRSLHHASLFSEFSRKMSSEEKEQLISTYYESYRNRVEEFIEDHIAKSEILHLSVHSFTPVWKGQERNAEIGILYDPSKIPEKEYANLLRQQLKALFPQLRIRRNYPYLGKSDGLPTYLRKKFPGKYSGIELEVNQKLVNDNTFKTDLKMGIYRAVEKLLK</sequence>
<dbReference type="AlphaFoldDB" id="A0A1L7I8Q5"/>
<proteinExistence type="predicted"/>
<dbReference type="Gene3D" id="3.40.630.40">
    <property type="entry name" value="Zn-dependent exopeptidases"/>
    <property type="match status" value="1"/>
</dbReference>
<organism evidence="1 2">
    <name type="scientific">Christiangramia flava JLT2011</name>
    <dbReference type="NCBI Taxonomy" id="1229726"/>
    <lineage>
        <taxon>Bacteria</taxon>
        <taxon>Pseudomonadati</taxon>
        <taxon>Bacteroidota</taxon>
        <taxon>Flavobacteriia</taxon>
        <taxon>Flavobacteriales</taxon>
        <taxon>Flavobacteriaceae</taxon>
        <taxon>Christiangramia</taxon>
    </lineage>
</organism>
<name>A0A1L7I8Q5_9FLAO</name>
<dbReference type="InterPro" id="IPR007709">
    <property type="entry name" value="N-FG_amidohydro"/>
</dbReference>
<dbReference type="SUPFAM" id="SSF53187">
    <property type="entry name" value="Zn-dependent exopeptidases"/>
    <property type="match status" value="1"/>
</dbReference>
<dbReference type="Proteomes" id="UP000186230">
    <property type="component" value="Chromosome"/>
</dbReference>
<keyword evidence="2" id="KW-1185">Reference proteome</keyword>
<accession>A0A1L7I8Q5</accession>
<dbReference type="KEGG" id="gfl:GRFL_3235"/>
<evidence type="ECO:0000313" key="2">
    <source>
        <dbReference type="Proteomes" id="UP000186230"/>
    </source>
</evidence>
<dbReference type="EMBL" id="CP016359">
    <property type="protein sequence ID" value="APU69959.1"/>
    <property type="molecule type" value="Genomic_DNA"/>
</dbReference>